<evidence type="ECO:0000256" key="5">
    <source>
        <dbReference type="ARBA" id="ARBA00022801"/>
    </source>
</evidence>
<dbReference type="SMART" id="SM00031">
    <property type="entry name" value="DED"/>
    <property type="match status" value="2"/>
</dbReference>
<dbReference type="SUPFAM" id="SSF47986">
    <property type="entry name" value="DEATH domain"/>
    <property type="match status" value="3"/>
</dbReference>
<dbReference type="Gene3D" id="3.40.50.1460">
    <property type="match status" value="1"/>
</dbReference>
<sequence length="722" mass="82563">MTSNSPGNDLNEDADPHLPSDGGFKLLVKVDEELGSEDLVSLKFLTRGTVSDSKLEKVNRGIKLFEQLRNCGKLVPEEENFEFLIECLYRIHRLDLVRRLKGNPKQVARQLSQGILQSNLSPFRVMLFEVGEDISTDEFRSLTFLLSSEIPRAQLQKMKSVFDLFIYLEKNEILCPEDVSILIRVLKEIDRGDLKKKVEDYQNSHEGLPRNHILPQNRTKNPQPVNNTTSDTQRFPVAGRNVGIQRVPSAGTVSNVSMEEHQNYQRQVSLPLSDNVLFHICPEVIKYPNWQCLPDILGFTKDQMDRILAVTDDPGLQIFHMLKYWRDNIMNKDPSCSEILKNHLENLGFSSAANTLNINSQPIQRNFSDPSFEPMETEPMPNNRDIRDSSIQQPTRQVGNFSIQQPAVNERFSSNQQMARVNPYSDTSVAPVIKDVDLQKKQLHCELKAELMEHINGMLDNLTPLLIRLQVYLKPAQLHRFKEDTSSLFDFMEQRGLISIGNYDVLKELFKDINEPAGHSILHYESKIKELSEKEGPTQSEIEGVCIIINNDHFFKIPGDDESKEMPGRTGTHIDAEKLQYIFQKLDFIVERKDNLQDFEMVRFLVEVSLNTDHSQFDSFVCCILSHGALGNVYGTNGRLVRIQTLTSCFQSQRCPSLAGKPKLFFIQACQGREKQRGRYDLLSILVKVNEEVGRANANIEGGRFKQIPAPLVTLRKKLFFR</sequence>
<evidence type="ECO:0000259" key="10">
    <source>
        <dbReference type="PROSITE" id="PS50168"/>
    </source>
</evidence>
<dbReference type="InterPro" id="IPR015917">
    <property type="entry name" value="Pept_C14A"/>
</dbReference>
<evidence type="ECO:0000313" key="14">
    <source>
        <dbReference type="Proteomes" id="UP001217089"/>
    </source>
</evidence>
<dbReference type="SMART" id="SM00115">
    <property type="entry name" value="CASc"/>
    <property type="match status" value="1"/>
</dbReference>
<dbReference type="InterPro" id="IPR011029">
    <property type="entry name" value="DEATH-like_dom_sf"/>
</dbReference>
<dbReference type="InterPro" id="IPR011600">
    <property type="entry name" value="Pept_C14_caspase"/>
</dbReference>
<keyword evidence="7" id="KW-0865">Zymogen</keyword>
<evidence type="ECO:0000256" key="3">
    <source>
        <dbReference type="ARBA" id="ARBA00022703"/>
    </source>
</evidence>
<dbReference type="InterPro" id="IPR029030">
    <property type="entry name" value="Caspase-like_dom_sf"/>
</dbReference>
<accession>A0ABQ9FSN2</accession>
<evidence type="ECO:0000313" key="13">
    <source>
        <dbReference type="EMBL" id="KAJ8319682.1"/>
    </source>
</evidence>
<reference evidence="13 14" key="1">
    <citation type="submission" date="2022-12" db="EMBL/GenBank/DDBJ databases">
        <title>Chromosome-level genome of Tegillarca granosa.</title>
        <authorList>
            <person name="Kim J."/>
        </authorList>
    </citation>
    <scope>NUCLEOTIDE SEQUENCE [LARGE SCALE GENOMIC DNA]</scope>
    <source>
        <strain evidence="13">Teg-2019</strain>
        <tissue evidence="13">Adductor muscle</tissue>
    </source>
</reference>
<dbReference type="CDD" id="cd08792">
    <property type="entry name" value="DED_Caspase_8_10_r1"/>
    <property type="match status" value="1"/>
</dbReference>
<feature type="domain" description="Caspase family p10" evidence="11">
    <location>
        <begin position="665"/>
        <end position="722"/>
    </location>
</feature>
<dbReference type="PROSITE" id="PS50168">
    <property type="entry name" value="DED"/>
    <property type="match status" value="2"/>
</dbReference>
<dbReference type="InterPro" id="IPR016129">
    <property type="entry name" value="Caspase_his_AS"/>
</dbReference>
<evidence type="ECO:0000256" key="4">
    <source>
        <dbReference type="ARBA" id="ARBA00022737"/>
    </source>
</evidence>
<dbReference type="SUPFAM" id="SSF52129">
    <property type="entry name" value="Caspase-like"/>
    <property type="match status" value="1"/>
</dbReference>
<dbReference type="InterPro" id="IPR001875">
    <property type="entry name" value="DED_dom"/>
</dbReference>
<gene>
    <name evidence="13" type="ORF">KUTeg_002766</name>
</gene>
<dbReference type="PROSITE" id="PS50208">
    <property type="entry name" value="CASPASE_P20"/>
    <property type="match status" value="1"/>
</dbReference>
<evidence type="ECO:0000256" key="1">
    <source>
        <dbReference type="ARBA" id="ARBA00010134"/>
    </source>
</evidence>
<evidence type="ECO:0000256" key="7">
    <source>
        <dbReference type="ARBA" id="ARBA00023145"/>
    </source>
</evidence>
<dbReference type="PRINTS" id="PR00376">
    <property type="entry name" value="IL1BCENZYME"/>
</dbReference>
<organism evidence="13 14">
    <name type="scientific">Tegillarca granosa</name>
    <name type="common">Malaysian cockle</name>
    <name type="synonym">Anadara granosa</name>
    <dbReference type="NCBI Taxonomy" id="220873"/>
    <lineage>
        <taxon>Eukaryota</taxon>
        <taxon>Metazoa</taxon>
        <taxon>Spiralia</taxon>
        <taxon>Lophotrochozoa</taxon>
        <taxon>Mollusca</taxon>
        <taxon>Bivalvia</taxon>
        <taxon>Autobranchia</taxon>
        <taxon>Pteriomorphia</taxon>
        <taxon>Arcoida</taxon>
        <taxon>Arcoidea</taxon>
        <taxon>Arcidae</taxon>
        <taxon>Tegillarca</taxon>
    </lineage>
</organism>
<dbReference type="InterPro" id="IPR002138">
    <property type="entry name" value="Pept_C14_p10"/>
</dbReference>
<keyword evidence="6" id="KW-0788">Thiol protease</keyword>
<keyword evidence="5" id="KW-0378">Hydrolase</keyword>
<protein>
    <recommendedName>
        <fullName evidence="15">Caspase-8</fullName>
    </recommendedName>
</protein>
<feature type="region of interest" description="Disordered" evidence="9">
    <location>
        <begin position="205"/>
        <end position="234"/>
    </location>
</feature>
<dbReference type="PANTHER" id="PTHR48169">
    <property type="entry name" value="DED DOMAIN-CONTAINING PROTEIN"/>
    <property type="match status" value="1"/>
</dbReference>
<dbReference type="InterPro" id="IPR033139">
    <property type="entry name" value="Caspase_cys_AS"/>
</dbReference>
<dbReference type="PROSITE" id="PS01121">
    <property type="entry name" value="CASPASE_HIS"/>
    <property type="match status" value="1"/>
</dbReference>
<dbReference type="Proteomes" id="UP001217089">
    <property type="component" value="Unassembled WGS sequence"/>
</dbReference>
<evidence type="ECO:0000256" key="6">
    <source>
        <dbReference type="ARBA" id="ARBA00022807"/>
    </source>
</evidence>
<evidence type="ECO:0000259" key="11">
    <source>
        <dbReference type="PROSITE" id="PS50207"/>
    </source>
</evidence>
<comment type="caution">
    <text evidence="13">The sequence shown here is derived from an EMBL/GenBank/DDBJ whole genome shotgun (WGS) entry which is preliminary data.</text>
</comment>
<feature type="domain" description="DED" evidence="10">
    <location>
        <begin position="122"/>
        <end position="200"/>
    </location>
</feature>
<proteinExistence type="inferred from homology"/>
<comment type="similarity">
    <text evidence="1 8">Belongs to the peptidase C14A family.</text>
</comment>
<dbReference type="CDD" id="cd08334">
    <property type="entry name" value="DED_Caspase_8_10_r2"/>
    <property type="match status" value="1"/>
</dbReference>
<evidence type="ECO:0000256" key="2">
    <source>
        <dbReference type="ARBA" id="ARBA00022670"/>
    </source>
</evidence>
<evidence type="ECO:0008006" key="15">
    <source>
        <dbReference type="Google" id="ProtNLM"/>
    </source>
</evidence>
<feature type="domain" description="Caspase family p20" evidence="12">
    <location>
        <begin position="542"/>
        <end position="674"/>
    </location>
</feature>
<evidence type="ECO:0000256" key="9">
    <source>
        <dbReference type="SAM" id="MobiDB-lite"/>
    </source>
</evidence>
<dbReference type="PROSITE" id="PS01122">
    <property type="entry name" value="CASPASE_CYS"/>
    <property type="match status" value="1"/>
</dbReference>
<keyword evidence="4" id="KW-0677">Repeat</keyword>
<dbReference type="InterPro" id="IPR001309">
    <property type="entry name" value="Pept_C14_p20"/>
</dbReference>
<keyword evidence="14" id="KW-1185">Reference proteome</keyword>
<keyword evidence="3" id="KW-0053">Apoptosis</keyword>
<keyword evidence="2" id="KW-0645">Protease</keyword>
<evidence type="ECO:0000259" key="12">
    <source>
        <dbReference type="PROSITE" id="PS50208"/>
    </source>
</evidence>
<evidence type="ECO:0000256" key="8">
    <source>
        <dbReference type="RuleBase" id="RU003971"/>
    </source>
</evidence>
<dbReference type="Gene3D" id="1.10.533.10">
    <property type="entry name" value="Death Domain, Fas"/>
    <property type="match status" value="3"/>
</dbReference>
<feature type="domain" description="DED" evidence="10">
    <location>
        <begin position="26"/>
        <end position="102"/>
    </location>
</feature>
<name>A0ABQ9FSN2_TEGGR</name>
<dbReference type="Pfam" id="PF00656">
    <property type="entry name" value="Peptidase_C14"/>
    <property type="match status" value="1"/>
</dbReference>
<dbReference type="PROSITE" id="PS50207">
    <property type="entry name" value="CASPASE_P10"/>
    <property type="match status" value="1"/>
</dbReference>
<feature type="compositionally biased region" description="Polar residues" evidence="9">
    <location>
        <begin position="214"/>
        <end position="233"/>
    </location>
</feature>
<dbReference type="EMBL" id="JARBDR010000162">
    <property type="protein sequence ID" value="KAJ8319682.1"/>
    <property type="molecule type" value="Genomic_DNA"/>
</dbReference>
<dbReference type="Pfam" id="PF01335">
    <property type="entry name" value="DED"/>
    <property type="match status" value="2"/>
</dbReference>
<dbReference type="PANTHER" id="PTHR48169:SF7">
    <property type="entry name" value="CASPASE 10"/>
    <property type="match status" value="1"/>
</dbReference>